<dbReference type="GO" id="GO:0004672">
    <property type="term" value="F:protein kinase activity"/>
    <property type="evidence" value="ECO:0007669"/>
    <property type="project" value="InterPro"/>
</dbReference>
<evidence type="ECO:0000259" key="5">
    <source>
        <dbReference type="PROSITE" id="PS50011"/>
    </source>
</evidence>
<dbReference type="Ensembl" id="ENSCCNT00000037090.1">
    <property type="protein sequence ID" value="ENSCCNP00000029425.1"/>
    <property type="gene ID" value="ENSCCNG00000028213.1"/>
</dbReference>
<dbReference type="GO" id="GO:0005524">
    <property type="term" value="F:ATP binding"/>
    <property type="evidence" value="ECO:0007669"/>
    <property type="project" value="UniProtKB-KW"/>
</dbReference>
<reference evidence="6" key="1">
    <citation type="submission" date="2023-09" db="UniProtKB">
        <authorList>
            <consortium name="Ensembl"/>
        </authorList>
    </citation>
    <scope>IDENTIFICATION</scope>
</reference>
<proteinExistence type="predicted"/>
<protein>
    <recommendedName>
        <fullName evidence="5">Protein kinase domain-containing protein</fullName>
    </recommendedName>
</protein>
<evidence type="ECO:0000313" key="6">
    <source>
        <dbReference type="Ensembl" id="ENSCCNP00000029425.1"/>
    </source>
</evidence>
<evidence type="ECO:0000256" key="4">
    <source>
        <dbReference type="SAM" id="MobiDB-lite"/>
    </source>
</evidence>
<accession>A0A8C0XIX3</accession>
<keyword evidence="1" id="KW-0597">Phosphoprotein</keyword>
<feature type="region of interest" description="Disordered" evidence="4">
    <location>
        <begin position="164"/>
        <end position="282"/>
    </location>
</feature>
<dbReference type="PANTHER" id="PTHR24055">
    <property type="entry name" value="MITOGEN-ACTIVATED PROTEIN KINASE"/>
    <property type="match status" value="1"/>
</dbReference>
<dbReference type="Gene3D" id="1.10.510.10">
    <property type="entry name" value="Transferase(Phosphotransferase) domain 1"/>
    <property type="match status" value="1"/>
</dbReference>
<keyword evidence="3" id="KW-0067">ATP-binding</keyword>
<evidence type="ECO:0000256" key="3">
    <source>
        <dbReference type="ARBA" id="ARBA00022840"/>
    </source>
</evidence>
<dbReference type="PROSITE" id="PS50011">
    <property type="entry name" value="PROTEIN_KINASE_DOM"/>
    <property type="match status" value="1"/>
</dbReference>
<dbReference type="InterPro" id="IPR011009">
    <property type="entry name" value="Kinase-like_dom_sf"/>
</dbReference>
<keyword evidence="2" id="KW-0547">Nucleotide-binding</keyword>
<evidence type="ECO:0000256" key="2">
    <source>
        <dbReference type="ARBA" id="ARBA00022741"/>
    </source>
</evidence>
<dbReference type="SUPFAM" id="SSF56112">
    <property type="entry name" value="Protein kinase-like (PK-like)"/>
    <property type="match status" value="1"/>
</dbReference>
<dbReference type="InterPro" id="IPR050117">
    <property type="entry name" value="MAPK"/>
</dbReference>
<dbReference type="Pfam" id="PF00069">
    <property type="entry name" value="Pkinase"/>
    <property type="match status" value="1"/>
</dbReference>
<feature type="domain" description="Protein kinase" evidence="5">
    <location>
        <begin position="1"/>
        <end position="104"/>
    </location>
</feature>
<name>A0A8C0XIX3_CASCN</name>
<organism evidence="6">
    <name type="scientific">Castor canadensis</name>
    <name type="common">American beaver</name>
    <dbReference type="NCBI Taxonomy" id="51338"/>
    <lineage>
        <taxon>Eukaryota</taxon>
        <taxon>Metazoa</taxon>
        <taxon>Chordata</taxon>
        <taxon>Craniata</taxon>
        <taxon>Vertebrata</taxon>
        <taxon>Euteleostomi</taxon>
        <taxon>Mammalia</taxon>
        <taxon>Eutheria</taxon>
        <taxon>Euarchontoglires</taxon>
        <taxon>Glires</taxon>
        <taxon>Rodentia</taxon>
        <taxon>Castorimorpha</taxon>
        <taxon>Castoridae</taxon>
        <taxon>Castor</taxon>
    </lineage>
</organism>
<evidence type="ECO:0000256" key="1">
    <source>
        <dbReference type="ARBA" id="ARBA00022553"/>
    </source>
</evidence>
<dbReference type="InterPro" id="IPR000719">
    <property type="entry name" value="Prot_kinase_dom"/>
</dbReference>
<dbReference type="AlphaFoldDB" id="A0A8C0XIX3"/>
<sequence length="282" mass="29475">MWSLGCILGEMLRGQPLFPGTSTLHQLELILQTIPPPSEEDLLALGSDYSTLILPRLGSGPRRTLDALLPPDTPPEALDLLSRLLVFAPDKRLSAAQALQHPYVQRWGRREGGAGWGESRGARAPAAGSHLSCTRLPGPAGSTVPTGSGHAGRTCGSLCTKETGCPHPSTATASTRCCAHRGSPPPCVHTHASPRDRRPLPQMILEPRGSSGGPRDDGLGDAASGAEPGASRARARPLKPRSGPRLAPNPGPQPQISPDHDPEHGVRASPLPPRAGSTALVR</sequence>